<dbReference type="OrthoDB" id="47193at2759"/>
<dbReference type="GO" id="GO:0008897">
    <property type="term" value="F:holo-[acyl-carrier-protein] synthase activity"/>
    <property type="evidence" value="ECO:0007669"/>
    <property type="project" value="InterPro"/>
</dbReference>
<dbReference type="InterPro" id="IPR008278">
    <property type="entry name" value="4-PPantetheinyl_Trfase_dom"/>
</dbReference>
<sequence>MTILGNLRGGAAFISISSRSSAPRHGGASAKLKKWTSAVSSEASTTPTSISSLNHNTTRQLASSSQQQQQQNAQILSCWNRLFDVEVPEGRCVGLELVDFGNDDTRSLEPEMITTNASHWIHSLLHEEEVAYGVTLPSPSRRDTFFIGRMAVREALGILGDTTNNGGERRRNPWEIAWTRGIPPILKDEHGRPTMPKGYVGSISHKGRAGVGIVARDETYSSPEDPPKVGIGVDLEYTTNSRRNISRRVLTEHEIASLGQVEGVTEEEEVMLRFSLKECIYKSVHPLICQYVGFQEAEVTPHSNGTATVTWKIKSGAHERLGDITAHWRRLEDGSDYFLSSSSAVLREEEDVTK</sequence>
<evidence type="ECO:0000259" key="2">
    <source>
        <dbReference type="Pfam" id="PF01648"/>
    </source>
</evidence>
<dbReference type="InterPro" id="IPR037143">
    <property type="entry name" value="4-PPantetheinyl_Trfase_dom_sf"/>
</dbReference>
<dbReference type="Pfam" id="PF17837">
    <property type="entry name" value="4PPT_N"/>
    <property type="match status" value="1"/>
</dbReference>
<evidence type="ECO:0000313" key="4">
    <source>
        <dbReference type="EMBL" id="CAB9503056.1"/>
    </source>
</evidence>
<dbReference type="PANTHER" id="PTHR38096">
    <property type="entry name" value="ENTEROBACTIN SYNTHASE COMPONENT D"/>
    <property type="match status" value="1"/>
</dbReference>
<organism evidence="4 5">
    <name type="scientific">Seminavis robusta</name>
    <dbReference type="NCBI Taxonomy" id="568900"/>
    <lineage>
        <taxon>Eukaryota</taxon>
        <taxon>Sar</taxon>
        <taxon>Stramenopiles</taxon>
        <taxon>Ochrophyta</taxon>
        <taxon>Bacillariophyta</taxon>
        <taxon>Bacillariophyceae</taxon>
        <taxon>Bacillariophycidae</taxon>
        <taxon>Naviculales</taxon>
        <taxon>Naviculaceae</taxon>
        <taxon>Seminavis</taxon>
    </lineage>
</organism>
<dbReference type="SUPFAM" id="SSF56214">
    <property type="entry name" value="4'-phosphopantetheinyl transferase"/>
    <property type="match status" value="2"/>
</dbReference>
<keyword evidence="1 4" id="KW-0808">Transferase</keyword>
<gene>
    <name evidence="4" type="ORF">SEMRO_154_G070250.1</name>
</gene>
<dbReference type="AlphaFoldDB" id="A0A9N8DLY9"/>
<keyword evidence="5" id="KW-1185">Reference proteome</keyword>
<dbReference type="EMBL" id="CAICTM010000153">
    <property type="protein sequence ID" value="CAB9503056.1"/>
    <property type="molecule type" value="Genomic_DNA"/>
</dbReference>
<dbReference type="Proteomes" id="UP001153069">
    <property type="component" value="Unassembled WGS sequence"/>
</dbReference>
<dbReference type="PANTHER" id="PTHR38096:SF1">
    <property type="entry name" value="ENTEROBACTIN SYNTHASE COMPONENT D"/>
    <property type="match status" value="1"/>
</dbReference>
<dbReference type="InterPro" id="IPR003542">
    <property type="entry name" value="Enbac_synth_compD-like"/>
</dbReference>
<dbReference type="Gene3D" id="3.90.470.20">
    <property type="entry name" value="4'-phosphopantetheinyl transferase domain"/>
    <property type="match status" value="1"/>
</dbReference>
<dbReference type="GO" id="GO:0009239">
    <property type="term" value="P:enterobactin biosynthetic process"/>
    <property type="evidence" value="ECO:0007669"/>
    <property type="project" value="InterPro"/>
</dbReference>
<evidence type="ECO:0000259" key="3">
    <source>
        <dbReference type="Pfam" id="PF17837"/>
    </source>
</evidence>
<comment type="caution">
    <text evidence="4">The sequence shown here is derived from an EMBL/GenBank/DDBJ whole genome shotgun (WGS) entry which is preliminary data.</text>
</comment>
<evidence type="ECO:0000256" key="1">
    <source>
        <dbReference type="ARBA" id="ARBA00022679"/>
    </source>
</evidence>
<reference evidence="4" key="1">
    <citation type="submission" date="2020-06" db="EMBL/GenBank/DDBJ databases">
        <authorList>
            <consortium name="Plant Systems Biology data submission"/>
        </authorList>
    </citation>
    <scope>NUCLEOTIDE SEQUENCE</scope>
    <source>
        <strain evidence="4">D6</strain>
    </source>
</reference>
<evidence type="ECO:0000313" key="5">
    <source>
        <dbReference type="Proteomes" id="UP001153069"/>
    </source>
</evidence>
<dbReference type="GO" id="GO:0009366">
    <property type="term" value="C:enterobactin synthetase complex"/>
    <property type="evidence" value="ECO:0007669"/>
    <property type="project" value="InterPro"/>
</dbReference>
<dbReference type="GO" id="GO:0000287">
    <property type="term" value="F:magnesium ion binding"/>
    <property type="evidence" value="ECO:0007669"/>
    <property type="project" value="InterPro"/>
</dbReference>
<dbReference type="GO" id="GO:0005886">
    <property type="term" value="C:plasma membrane"/>
    <property type="evidence" value="ECO:0007669"/>
    <property type="project" value="TreeGrafter"/>
</dbReference>
<protein>
    <submittedName>
        <fullName evidence="4">Transferase</fullName>
    </submittedName>
</protein>
<proteinExistence type="predicted"/>
<name>A0A9N8DLY9_9STRA</name>
<accession>A0A9N8DLY9</accession>
<feature type="domain" description="4'-phosphopantetheinyl transferase N-terminal" evidence="3">
    <location>
        <begin position="139"/>
        <end position="214"/>
    </location>
</feature>
<dbReference type="Pfam" id="PF01648">
    <property type="entry name" value="ACPS"/>
    <property type="match status" value="1"/>
</dbReference>
<feature type="domain" description="4'-phosphopantetheinyl transferase" evidence="2">
    <location>
        <begin position="230"/>
        <end position="319"/>
    </location>
</feature>
<dbReference type="InterPro" id="IPR041354">
    <property type="entry name" value="4PPT_N"/>
</dbReference>